<evidence type="ECO:0000256" key="3">
    <source>
        <dbReference type="ARBA" id="ARBA00022723"/>
    </source>
</evidence>
<dbReference type="InterPro" id="IPR000587">
    <property type="entry name" value="Creatinase_N"/>
</dbReference>
<keyword evidence="5" id="KW-0464">Manganese</keyword>
<dbReference type="STRING" id="237682.SAMN05421676_10899"/>
<evidence type="ECO:0000313" key="8">
    <source>
        <dbReference type="EMBL" id="SET79767.1"/>
    </source>
</evidence>
<evidence type="ECO:0000256" key="1">
    <source>
        <dbReference type="ARBA" id="ARBA00001936"/>
    </source>
</evidence>
<dbReference type="InterPro" id="IPR050659">
    <property type="entry name" value="Peptidase_M24B"/>
</dbReference>
<comment type="similarity">
    <text evidence="2">Belongs to the peptidase M24B family.</text>
</comment>
<sequence>MNNRINHLLNQMKQHQIESALITSKANIYYFSNYLTDPHERLVAIYVDRKGNALLILPKMEEEDAKRAGWSGDLLSYNDDTNPWTLFKKYVEDTKQVPGQMAVEKGDLSLSRGEIIRQSFPDSEITDVSELLNQLRVIKDQKELNLLKQAAQLADFGVKTGIQAIEEGKTEMEIVADIEYALKREGVREMSFSTLVLTGDKTSSPHGNPARNTVQPGDFVLFDLGVVYEGYCSDITRTVAYKHITPKQEEIYNTVLKAEKAAIEACKVGKPVGELDKTARNLIDQAGFGEYFMHRIGHGLGIDVHEYPSMSGNNSLPLEEGMCFTIEPGIYIPEVGGVRIEDDIFMTNKGPEILTSYPKELQIIG</sequence>
<gene>
    <name evidence="8" type="ORF">SAMN05421676_10899</name>
</gene>
<keyword evidence="9" id="KW-1185">Reference proteome</keyword>
<reference evidence="9" key="1">
    <citation type="submission" date="2016-10" db="EMBL/GenBank/DDBJ databases">
        <authorList>
            <person name="Varghese N."/>
            <person name="Submissions S."/>
        </authorList>
    </citation>
    <scope>NUCLEOTIDE SEQUENCE [LARGE SCALE GENOMIC DNA]</scope>
    <source>
        <strain evidence="9">CGMCC 1.3566</strain>
    </source>
</reference>
<evidence type="ECO:0000313" key="9">
    <source>
        <dbReference type="Proteomes" id="UP000199095"/>
    </source>
</evidence>
<dbReference type="Gene3D" id="3.40.350.10">
    <property type="entry name" value="Creatinase/prolidase N-terminal domain"/>
    <property type="match status" value="1"/>
</dbReference>
<proteinExistence type="inferred from homology"/>
<dbReference type="Pfam" id="PF00557">
    <property type="entry name" value="Peptidase_M24"/>
    <property type="match status" value="1"/>
</dbReference>
<dbReference type="RefSeq" id="WP_093136156.1">
    <property type="nucleotide sequence ID" value="NZ_FOHJ01000008.1"/>
</dbReference>
<dbReference type="PROSITE" id="PS00491">
    <property type="entry name" value="PROLINE_PEPTIDASE"/>
    <property type="match status" value="1"/>
</dbReference>
<dbReference type="InterPro" id="IPR036005">
    <property type="entry name" value="Creatinase/aminopeptidase-like"/>
</dbReference>
<dbReference type="Proteomes" id="UP000199095">
    <property type="component" value="Unassembled WGS sequence"/>
</dbReference>
<dbReference type="GO" id="GO:0046872">
    <property type="term" value="F:metal ion binding"/>
    <property type="evidence" value="ECO:0007669"/>
    <property type="project" value="UniProtKB-KW"/>
</dbReference>
<dbReference type="GO" id="GO:0008235">
    <property type="term" value="F:metalloexopeptidase activity"/>
    <property type="evidence" value="ECO:0007669"/>
    <property type="project" value="UniProtKB-ARBA"/>
</dbReference>
<evidence type="ECO:0000256" key="4">
    <source>
        <dbReference type="ARBA" id="ARBA00022801"/>
    </source>
</evidence>
<name>A0A1I0H7T7_9BACI</name>
<dbReference type="PANTHER" id="PTHR46112:SF10">
    <property type="entry name" value="DIPEPTIDASE YKVY-RELATED"/>
    <property type="match status" value="1"/>
</dbReference>
<dbReference type="InterPro" id="IPR001714">
    <property type="entry name" value="Pept_M24_MAP"/>
</dbReference>
<evidence type="ECO:0000259" key="6">
    <source>
        <dbReference type="Pfam" id="PF00557"/>
    </source>
</evidence>
<dbReference type="CDD" id="cd01092">
    <property type="entry name" value="APP-like"/>
    <property type="match status" value="1"/>
</dbReference>
<protein>
    <submittedName>
        <fullName evidence="8">Xaa-Pro dipeptidase</fullName>
    </submittedName>
</protein>
<keyword evidence="4" id="KW-0378">Hydrolase</keyword>
<feature type="domain" description="Creatinase N-terminal" evidence="7">
    <location>
        <begin position="4"/>
        <end position="138"/>
    </location>
</feature>
<dbReference type="PANTHER" id="PTHR46112">
    <property type="entry name" value="AMINOPEPTIDASE"/>
    <property type="match status" value="1"/>
</dbReference>
<dbReference type="EMBL" id="FOHJ01000008">
    <property type="protein sequence ID" value="SET79767.1"/>
    <property type="molecule type" value="Genomic_DNA"/>
</dbReference>
<dbReference type="SUPFAM" id="SSF55920">
    <property type="entry name" value="Creatinase/aminopeptidase"/>
    <property type="match status" value="1"/>
</dbReference>
<evidence type="ECO:0000256" key="2">
    <source>
        <dbReference type="ARBA" id="ARBA00008766"/>
    </source>
</evidence>
<organism evidence="8 9">
    <name type="scientific">Salinibacillus kushneri</name>
    <dbReference type="NCBI Taxonomy" id="237682"/>
    <lineage>
        <taxon>Bacteria</taxon>
        <taxon>Bacillati</taxon>
        <taxon>Bacillota</taxon>
        <taxon>Bacilli</taxon>
        <taxon>Bacillales</taxon>
        <taxon>Bacillaceae</taxon>
        <taxon>Salinibacillus</taxon>
    </lineage>
</organism>
<dbReference type="InterPro" id="IPR000994">
    <property type="entry name" value="Pept_M24"/>
</dbReference>
<dbReference type="InterPro" id="IPR001131">
    <property type="entry name" value="Peptidase_M24B_aminopep-P_CS"/>
</dbReference>
<dbReference type="OrthoDB" id="9806388at2"/>
<feature type="domain" description="Peptidase M24" evidence="6">
    <location>
        <begin position="146"/>
        <end position="347"/>
    </location>
</feature>
<accession>A0A1I0H7T7</accession>
<dbReference type="Pfam" id="PF01321">
    <property type="entry name" value="Creatinase_N"/>
    <property type="match status" value="1"/>
</dbReference>
<evidence type="ECO:0000259" key="7">
    <source>
        <dbReference type="Pfam" id="PF01321"/>
    </source>
</evidence>
<dbReference type="InterPro" id="IPR029149">
    <property type="entry name" value="Creatin/AminoP/Spt16_N"/>
</dbReference>
<dbReference type="SUPFAM" id="SSF53092">
    <property type="entry name" value="Creatinase/prolidase N-terminal domain"/>
    <property type="match status" value="1"/>
</dbReference>
<comment type="cofactor">
    <cofactor evidence="1">
        <name>Mn(2+)</name>
        <dbReference type="ChEBI" id="CHEBI:29035"/>
    </cofactor>
</comment>
<evidence type="ECO:0000256" key="5">
    <source>
        <dbReference type="ARBA" id="ARBA00023211"/>
    </source>
</evidence>
<dbReference type="GO" id="GO:0004177">
    <property type="term" value="F:aminopeptidase activity"/>
    <property type="evidence" value="ECO:0007669"/>
    <property type="project" value="UniProtKB-ARBA"/>
</dbReference>
<dbReference type="Gene3D" id="3.90.230.10">
    <property type="entry name" value="Creatinase/methionine aminopeptidase superfamily"/>
    <property type="match status" value="1"/>
</dbReference>
<keyword evidence="3" id="KW-0479">Metal-binding</keyword>
<dbReference type="AlphaFoldDB" id="A0A1I0H7T7"/>
<dbReference type="FunFam" id="3.90.230.10:FF:000014">
    <property type="entry name" value="Aminopeptidase P family protein"/>
    <property type="match status" value="1"/>
</dbReference>
<dbReference type="PRINTS" id="PR00599">
    <property type="entry name" value="MAPEPTIDASE"/>
</dbReference>